<evidence type="ECO:0000313" key="4">
    <source>
        <dbReference type="Proteomes" id="UP000002274"/>
    </source>
</evidence>
<proteinExistence type="predicted"/>
<name>A2CD13_PROM3</name>
<evidence type="ECO:0000256" key="2">
    <source>
        <dbReference type="SAM" id="SignalP"/>
    </source>
</evidence>
<reference evidence="3 4" key="1">
    <citation type="journal article" date="2007" name="PLoS Genet.">
        <title>Patterns and implications of gene gain and loss in the evolution of Prochlorococcus.</title>
        <authorList>
            <person name="Kettler G.C."/>
            <person name="Martiny A.C."/>
            <person name="Huang K."/>
            <person name="Zucker J."/>
            <person name="Coleman M.L."/>
            <person name="Rodrigue S."/>
            <person name="Chen F."/>
            <person name="Lapidus A."/>
            <person name="Ferriera S."/>
            <person name="Johnson J."/>
            <person name="Steglich C."/>
            <person name="Church G.M."/>
            <person name="Richardson P."/>
            <person name="Chisholm S.W."/>
        </authorList>
    </citation>
    <scope>NUCLEOTIDE SEQUENCE [LARGE SCALE GENOMIC DNA]</scope>
    <source>
        <strain evidence="3 4">MIT 9303</strain>
    </source>
</reference>
<dbReference type="AlphaFoldDB" id="A2CD13"/>
<dbReference type="KEGG" id="pmf:P9303_26431"/>
<accession>A2CD13</accession>
<protein>
    <submittedName>
        <fullName evidence="3">Uncharacterized protein</fullName>
    </submittedName>
</protein>
<evidence type="ECO:0000313" key="3">
    <source>
        <dbReference type="EMBL" id="ABM79373.1"/>
    </source>
</evidence>
<keyword evidence="2" id="KW-0732">Signal</keyword>
<gene>
    <name evidence="3" type="ordered locus">P9303_26431</name>
</gene>
<feature type="chain" id="PRO_5002643011" evidence="2">
    <location>
        <begin position="28"/>
        <end position="204"/>
    </location>
</feature>
<feature type="region of interest" description="Disordered" evidence="1">
    <location>
        <begin position="82"/>
        <end position="103"/>
    </location>
</feature>
<sequence length="204" mass="22578">MIEMRRLSLASASLFSSATILCGALHADEAALIACINKYKALGISPDAALAKCDKNTLATCIKDLVGTNFIAYAISDVPEKTRSESRKKSSRSKPNRNFADASNSRIKEPASLLRSTGYLIDLGSDDNRWMEGKGWEDLGCIAHTDGPYKRQSDMQTRGLFRGPRSYEWFRQGWCKTNSIELSQPYGIEDAKNQCELEALGIKN</sequence>
<evidence type="ECO:0000256" key="1">
    <source>
        <dbReference type="SAM" id="MobiDB-lite"/>
    </source>
</evidence>
<feature type="signal peptide" evidence="2">
    <location>
        <begin position="1"/>
        <end position="27"/>
    </location>
</feature>
<dbReference type="HOGENOM" id="CLU_1342267_0_0_3"/>
<dbReference type="EMBL" id="CP000554">
    <property type="protein sequence ID" value="ABM79373.1"/>
    <property type="molecule type" value="Genomic_DNA"/>
</dbReference>
<organism evidence="3 4">
    <name type="scientific">Prochlorococcus marinus (strain MIT 9303)</name>
    <dbReference type="NCBI Taxonomy" id="59922"/>
    <lineage>
        <taxon>Bacteria</taxon>
        <taxon>Bacillati</taxon>
        <taxon>Cyanobacteriota</taxon>
        <taxon>Cyanophyceae</taxon>
        <taxon>Synechococcales</taxon>
        <taxon>Prochlorococcaceae</taxon>
        <taxon>Prochlorococcus</taxon>
    </lineage>
</organism>
<dbReference type="Proteomes" id="UP000002274">
    <property type="component" value="Chromosome"/>
</dbReference>
<dbReference type="STRING" id="59922.P9303_26431"/>